<comment type="caution">
    <text evidence="1">The sequence shown here is derived from an EMBL/GenBank/DDBJ whole genome shotgun (WGS) entry which is preliminary data.</text>
</comment>
<dbReference type="EMBL" id="JARQWQ010000071">
    <property type="protein sequence ID" value="KAK2554279.1"/>
    <property type="molecule type" value="Genomic_DNA"/>
</dbReference>
<gene>
    <name evidence="1" type="ORF">P5673_024283</name>
</gene>
<accession>A0AAD9Q3X7</accession>
<dbReference type="PANTHER" id="PTHR47027:SF20">
    <property type="entry name" value="REVERSE TRANSCRIPTASE-LIKE PROTEIN WITH RNA-DIRECTED DNA POLYMERASE DOMAIN"/>
    <property type="match status" value="1"/>
</dbReference>
<evidence type="ECO:0008006" key="3">
    <source>
        <dbReference type="Google" id="ProtNLM"/>
    </source>
</evidence>
<keyword evidence="2" id="KW-1185">Reference proteome</keyword>
<protein>
    <recommendedName>
        <fullName evidence="3">Reverse transcriptase domain-containing protein</fullName>
    </recommendedName>
</protein>
<sequence length="378" mass="42799">MVQIIHCFHDGMKAGLVNGKEEDDFHVSEGVKQGCVLGPTLFSFLFSTMMLSAFKNTDPGIQISYRTNDGVLSLHRLRAKTKVTLALFRKVFEHDLQQLADSLSIATKRFGLTNSIKKTEVLFQPARGSTASTPKIKIDGKILNCVDSLTYLESSLSSSNSLDKEISIRIEKASASYALPQPTGKPPLQTGMSGNNLPEREQLLMNRPSGGRMLRNEQQPRLELNLEDPLYHVTCLLASVHLNLDSDPIYSNLLQKVDFIDAFSLPNGYKVIKELNLEVDKKRTNHLTETENYLGVLQQDNKEKQPYKANLFDSTDIYPNSELSSFCLFRNSELRNGQENQMDTSWFDYWTSKFLIKPSEDVKIRCSSVESWRDSWIV</sequence>
<dbReference type="Proteomes" id="UP001249851">
    <property type="component" value="Unassembled WGS sequence"/>
</dbReference>
<dbReference type="AlphaFoldDB" id="A0AAD9Q3X7"/>
<organism evidence="1 2">
    <name type="scientific">Acropora cervicornis</name>
    <name type="common">Staghorn coral</name>
    <dbReference type="NCBI Taxonomy" id="6130"/>
    <lineage>
        <taxon>Eukaryota</taxon>
        <taxon>Metazoa</taxon>
        <taxon>Cnidaria</taxon>
        <taxon>Anthozoa</taxon>
        <taxon>Hexacorallia</taxon>
        <taxon>Scleractinia</taxon>
        <taxon>Astrocoeniina</taxon>
        <taxon>Acroporidae</taxon>
        <taxon>Acropora</taxon>
    </lineage>
</organism>
<proteinExistence type="predicted"/>
<reference evidence="1" key="1">
    <citation type="journal article" date="2023" name="G3 (Bethesda)">
        <title>Whole genome assembly and annotation of the endangered Caribbean coral Acropora cervicornis.</title>
        <authorList>
            <person name="Selwyn J.D."/>
            <person name="Vollmer S.V."/>
        </authorList>
    </citation>
    <scope>NUCLEOTIDE SEQUENCE</scope>
    <source>
        <strain evidence="1">K2</strain>
    </source>
</reference>
<reference evidence="1" key="2">
    <citation type="journal article" date="2023" name="Science">
        <title>Genomic signatures of disease resistance in endangered staghorn corals.</title>
        <authorList>
            <person name="Vollmer S.V."/>
            <person name="Selwyn J.D."/>
            <person name="Despard B.A."/>
            <person name="Roesel C.L."/>
        </authorList>
    </citation>
    <scope>NUCLEOTIDE SEQUENCE</scope>
    <source>
        <strain evidence="1">K2</strain>
    </source>
</reference>
<dbReference type="PANTHER" id="PTHR47027">
    <property type="entry name" value="REVERSE TRANSCRIPTASE DOMAIN-CONTAINING PROTEIN"/>
    <property type="match status" value="1"/>
</dbReference>
<evidence type="ECO:0000313" key="2">
    <source>
        <dbReference type="Proteomes" id="UP001249851"/>
    </source>
</evidence>
<evidence type="ECO:0000313" key="1">
    <source>
        <dbReference type="EMBL" id="KAK2554279.1"/>
    </source>
</evidence>
<name>A0AAD9Q3X7_ACRCE</name>